<keyword evidence="3" id="KW-1185">Reference proteome</keyword>
<protein>
    <submittedName>
        <fullName evidence="2">Uncharacterized protein</fullName>
    </submittedName>
</protein>
<keyword evidence="1" id="KW-0812">Transmembrane</keyword>
<dbReference type="AlphaFoldDB" id="A0AAD4YXT1"/>
<evidence type="ECO:0000313" key="2">
    <source>
        <dbReference type="EMBL" id="KAI5325255.1"/>
    </source>
</evidence>
<sequence>MNNYQSIFGAHHHSVSVFSNLVWLLGTTFLLLMFKAIQVKALLCVSPWILRKPELNSGLYSRSFEGKKLL</sequence>
<keyword evidence="1" id="KW-0472">Membrane</keyword>
<organism evidence="2 3">
    <name type="scientific">Prunus dulcis</name>
    <name type="common">Almond</name>
    <name type="synonym">Amygdalus dulcis</name>
    <dbReference type="NCBI Taxonomy" id="3755"/>
    <lineage>
        <taxon>Eukaryota</taxon>
        <taxon>Viridiplantae</taxon>
        <taxon>Streptophyta</taxon>
        <taxon>Embryophyta</taxon>
        <taxon>Tracheophyta</taxon>
        <taxon>Spermatophyta</taxon>
        <taxon>Magnoliopsida</taxon>
        <taxon>eudicotyledons</taxon>
        <taxon>Gunneridae</taxon>
        <taxon>Pentapetalae</taxon>
        <taxon>rosids</taxon>
        <taxon>fabids</taxon>
        <taxon>Rosales</taxon>
        <taxon>Rosaceae</taxon>
        <taxon>Amygdaloideae</taxon>
        <taxon>Amygdaleae</taxon>
        <taxon>Prunus</taxon>
    </lineage>
</organism>
<feature type="transmembrane region" description="Helical" evidence="1">
    <location>
        <begin position="20"/>
        <end position="43"/>
    </location>
</feature>
<evidence type="ECO:0000256" key="1">
    <source>
        <dbReference type="SAM" id="Phobius"/>
    </source>
</evidence>
<reference evidence="2 3" key="1">
    <citation type="journal article" date="2022" name="G3 (Bethesda)">
        <title>Whole-genome sequence and methylome profiling of the almond [Prunus dulcis (Mill.) D.A. Webb] cultivar 'Nonpareil'.</title>
        <authorList>
            <person name="D'Amico-Willman K.M."/>
            <person name="Ouma W.Z."/>
            <person name="Meulia T."/>
            <person name="Sideli G.M."/>
            <person name="Gradziel T.M."/>
            <person name="Fresnedo-Ramirez J."/>
        </authorList>
    </citation>
    <scope>NUCLEOTIDE SEQUENCE [LARGE SCALE GENOMIC DNA]</scope>
    <source>
        <strain evidence="2">Clone GOH B32 T37-40</strain>
    </source>
</reference>
<proteinExistence type="predicted"/>
<evidence type="ECO:0000313" key="3">
    <source>
        <dbReference type="Proteomes" id="UP001054821"/>
    </source>
</evidence>
<name>A0AAD4YXT1_PRUDU</name>
<accession>A0AAD4YXT1</accession>
<dbReference type="Proteomes" id="UP001054821">
    <property type="component" value="Chromosome 6"/>
</dbReference>
<keyword evidence="1" id="KW-1133">Transmembrane helix</keyword>
<dbReference type="EMBL" id="JAJFAZ020000006">
    <property type="protein sequence ID" value="KAI5325255.1"/>
    <property type="molecule type" value="Genomic_DNA"/>
</dbReference>
<comment type="caution">
    <text evidence="2">The sequence shown here is derived from an EMBL/GenBank/DDBJ whole genome shotgun (WGS) entry which is preliminary data.</text>
</comment>
<gene>
    <name evidence="2" type="ORF">L3X38_034329</name>
</gene>